<accession>A0A375JG46</accession>
<dbReference type="GO" id="GO:0003677">
    <property type="term" value="F:DNA binding"/>
    <property type="evidence" value="ECO:0007669"/>
    <property type="project" value="UniProtKB-KW"/>
</dbReference>
<organism evidence="8 9">
    <name type="scientific">Cupriavidus taiwanensis</name>
    <dbReference type="NCBI Taxonomy" id="164546"/>
    <lineage>
        <taxon>Bacteria</taxon>
        <taxon>Pseudomonadati</taxon>
        <taxon>Pseudomonadota</taxon>
        <taxon>Betaproteobacteria</taxon>
        <taxon>Burkholderiales</taxon>
        <taxon>Burkholderiaceae</taxon>
        <taxon>Cupriavidus</taxon>
    </lineage>
</organism>
<dbReference type="PANTHER" id="PTHR38097">
    <property type="match status" value="1"/>
</dbReference>
<evidence type="ECO:0000256" key="3">
    <source>
        <dbReference type="ARBA" id="ARBA00022490"/>
    </source>
</evidence>
<dbReference type="Pfam" id="PF00816">
    <property type="entry name" value="Histone_HNS"/>
    <property type="match status" value="1"/>
</dbReference>
<dbReference type="PANTHER" id="PTHR38097:SF2">
    <property type="entry name" value="DNA-BINDING PROTEIN STPA"/>
    <property type="match status" value="1"/>
</dbReference>
<feature type="compositionally biased region" description="Basic and acidic residues" evidence="6">
    <location>
        <begin position="197"/>
        <end position="207"/>
    </location>
</feature>
<comment type="similarity">
    <text evidence="2">Belongs to the histone-like protein H-NS family.</text>
</comment>
<name>A0A375JG46_9BURK</name>
<proteinExistence type="inferred from homology"/>
<feature type="domain" description="DNA-binding protein H-NS-like C-terminal" evidence="7">
    <location>
        <begin position="348"/>
        <end position="386"/>
    </location>
</feature>
<evidence type="ECO:0000259" key="7">
    <source>
        <dbReference type="SMART" id="SM00528"/>
    </source>
</evidence>
<dbReference type="GO" id="GO:0009295">
    <property type="term" value="C:nucleoid"/>
    <property type="evidence" value="ECO:0007669"/>
    <property type="project" value="UniProtKB-SubCell"/>
</dbReference>
<keyword evidence="3" id="KW-0963">Cytoplasm</keyword>
<dbReference type="Gene3D" id="4.10.430.30">
    <property type="match status" value="1"/>
</dbReference>
<feature type="region of interest" description="Disordered" evidence="6">
    <location>
        <begin position="248"/>
        <end position="285"/>
    </location>
</feature>
<feature type="compositionally biased region" description="Low complexity" evidence="6">
    <location>
        <begin position="173"/>
        <end position="196"/>
    </location>
</feature>
<evidence type="ECO:0000313" key="9">
    <source>
        <dbReference type="Proteomes" id="UP000256805"/>
    </source>
</evidence>
<feature type="coiled-coil region" evidence="5">
    <location>
        <begin position="291"/>
        <end position="325"/>
    </location>
</feature>
<gene>
    <name evidence="8" type="ORF">CBM2634_U180012</name>
</gene>
<feature type="region of interest" description="Disordered" evidence="6">
    <location>
        <begin position="173"/>
        <end position="207"/>
    </location>
</feature>
<keyword evidence="5" id="KW-0175">Coiled coil</keyword>
<dbReference type="EMBL" id="OVTA01000081">
    <property type="protein sequence ID" value="SPS02586.1"/>
    <property type="molecule type" value="Genomic_DNA"/>
</dbReference>
<reference evidence="8 9" key="1">
    <citation type="submission" date="2018-01" db="EMBL/GenBank/DDBJ databases">
        <authorList>
            <person name="Gaut B.S."/>
            <person name="Morton B.R."/>
            <person name="Clegg M.T."/>
            <person name="Duvall M.R."/>
        </authorList>
    </citation>
    <scope>NUCLEOTIDE SEQUENCE [LARGE SCALE GENOMIC DNA]</scope>
    <source>
        <strain evidence="8">Cupriavidus taiwanensis cmp 52</strain>
    </source>
</reference>
<feature type="region of interest" description="Disordered" evidence="6">
    <location>
        <begin position="15"/>
        <end position="37"/>
    </location>
</feature>
<evidence type="ECO:0000256" key="4">
    <source>
        <dbReference type="ARBA" id="ARBA00023125"/>
    </source>
</evidence>
<evidence type="ECO:0000256" key="6">
    <source>
        <dbReference type="SAM" id="MobiDB-lite"/>
    </source>
</evidence>
<dbReference type="InterPro" id="IPR027444">
    <property type="entry name" value="H-NS_C_dom"/>
</dbReference>
<comment type="subcellular location">
    <subcellularLocation>
        <location evidence="1">Cytoplasm</location>
        <location evidence="1">Nucleoid</location>
    </subcellularLocation>
</comment>
<evidence type="ECO:0000256" key="1">
    <source>
        <dbReference type="ARBA" id="ARBA00004453"/>
    </source>
</evidence>
<evidence type="ECO:0000256" key="5">
    <source>
        <dbReference type="SAM" id="Coils"/>
    </source>
</evidence>
<evidence type="ECO:0000256" key="2">
    <source>
        <dbReference type="ARBA" id="ARBA00010610"/>
    </source>
</evidence>
<protein>
    <submittedName>
        <fullName evidence="8">Putative Histone-like nucleoid-structuring protein H-NS</fullName>
    </submittedName>
</protein>
<sequence length="389" mass="41723">MWIWAREFLKLAWDGQGPSGTNEAKAHGVSDKASPADAVTSSKNGYLVPVPRQLSAIVTRQAHGFGELESPSAGAKLDANRGNVQASGGDYALDIVDDDAVSPRRPGSGHFWSLTRDSGTTTTVSYRRRRRLHAAPEVLTKALAPEVLTEVAAKEVPPQVVAPQAPTEVEVPTRTAAPEAPVEAPAPKAPTEAAAAEVRRQEQQRRKLPTEATALGVPAQASAPEVPTQATAPKVQIEVMEAHKELVEPKARPQAGAPARRTRAVAPKALKSAVSPVMPTEKPRTPKAATYQGLLAQMAAVDAQIEKLRAELPGVVEKIQRLMRDYDLSIDDIAIKQRRGHSMGTETAQPKATLPAKYLNPKTGQTWSGRGRAPAWLGKRPERFMIAAE</sequence>
<keyword evidence="4" id="KW-0238">DNA-binding</keyword>
<dbReference type="SMART" id="SM00528">
    <property type="entry name" value="HNS"/>
    <property type="match status" value="1"/>
</dbReference>
<evidence type="ECO:0000313" key="8">
    <source>
        <dbReference type="EMBL" id="SPS02586.1"/>
    </source>
</evidence>
<dbReference type="Proteomes" id="UP000256805">
    <property type="component" value="Unassembled WGS sequence"/>
</dbReference>
<dbReference type="SUPFAM" id="SSF81273">
    <property type="entry name" value="H-NS histone-like proteins"/>
    <property type="match status" value="1"/>
</dbReference>
<dbReference type="AlphaFoldDB" id="A0A375JG46"/>